<evidence type="ECO:0000256" key="1">
    <source>
        <dbReference type="ARBA" id="ARBA00001933"/>
    </source>
</evidence>
<dbReference type="InterPro" id="IPR015421">
    <property type="entry name" value="PyrdxlP-dep_Trfase_major"/>
</dbReference>
<dbReference type="InterPro" id="IPR020578">
    <property type="entry name" value="Aminotrans_V_PyrdxlP_BS"/>
</dbReference>
<evidence type="ECO:0000259" key="11">
    <source>
        <dbReference type="Pfam" id="PF00266"/>
    </source>
</evidence>
<dbReference type="PIRSF" id="PIRSF005572">
    <property type="entry name" value="NifS"/>
    <property type="match status" value="1"/>
</dbReference>
<dbReference type="InterPro" id="IPR000192">
    <property type="entry name" value="Aminotrans_V_dom"/>
</dbReference>
<dbReference type="SUPFAM" id="SSF53383">
    <property type="entry name" value="PLP-dependent transferases"/>
    <property type="match status" value="1"/>
</dbReference>
<dbReference type="GO" id="GO:0046872">
    <property type="term" value="F:metal ion binding"/>
    <property type="evidence" value="ECO:0007669"/>
    <property type="project" value="UniProtKB-KW"/>
</dbReference>
<dbReference type="PANTHER" id="PTHR11601:SF34">
    <property type="entry name" value="CYSTEINE DESULFURASE"/>
    <property type="match status" value="1"/>
</dbReference>
<keyword evidence="4 12" id="KW-0808">Transferase</keyword>
<keyword evidence="7" id="KW-0408">Iron</keyword>
<dbReference type="AlphaFoldDB" id="A0A916NAV0"/>
<dbReference type="Gene3D" id="1.10.260.50">
    <property type="match status" value="1"/>
</dbReference>
<evidence type="ECO:0000256" key="10">
    <source>
        <dbReference type="RuleBase" id="RU004504"/>
    </source>
</evidence>
<evidence type="ECO:0000256" key="3">
    <source>
        <dbReference type="ARBA" id="ARBA00012239"/>
    </source>
</evidence>
<dbReference type="RefSeq" id="WP_258541326.1">
    <property type="nucleotide sequence ID" value="NZ_OU015584.1"/>
</dbReference>
<evidence type="ECO:0000256" key="8">
    <source>
        <dbReference type="ARBA" id="ARBA00023014"/>
    </source>
</evidence>
<reference evidence="12" key="1">
    <citation type="submission" date="2021-04" db="EMBL/GenBank/DDBJ databases">
        <authorList>
            <person name="Rodrigo-Torres L."/>
            <person name="Arahal R. D."/>
            <person name="Lucena T."/>
        </authorList>
    </citation>
    <scope>NUCLEOTIDE SEQUENCE</scope>
    <source>
        <strain evidence="12">AS29M-1</strain>
    </source>
</reference>
<evidence type="ECO:0000256" key="5">
    <source>
        <dbReference type="ARBA" id="ARBA00022723"/>
    </source>
</evidence>
<evidence type="ECO:0000256" key="9">
    <source>
        <dbReference type="ARBA" id="ARBA00050776"/>
    </source>
</evidence>
<dbReference type="Gene3D" id="3.90.1150.10">
    <property type="entry name" value="Aspartate Aminotransferase, domain 1"/>
    <property type="match status" value="1"/>
</dbReference>
<dbReference type="KEGG" id="ptan:CRYO30217_01108"/>
<evidence type="ECO:0000256" key="7">
    <source>
        <dbReference type="ARBA" id="ARBA00023004"/>
    </source>
</evidence>
<evidence type="ECO:0000256" key="6">
    <source>
        <dbReference type="ARBA" id="ARBA00022898"/>
    </source>
</evidence>
<keyword evidence="6" id="KW-0663">Pyridoxal phosphate</keyword>
<dbReference type="InterPro" id="IPR016454">
    <property type="entry name" value="Cysteine_dSase"/>
</dbReference>
<evidence type="ECO:0000256" key="4">
    <source>
        <dbReference type="ARBA" id="ARBA00022679"/>
    </source>
</evidence>
<dbReference type="InterPro" id="IPR015422">
    <property type="entry name" value="PyrdxlP-dep_Trfase_small"/>
</dbReference>
<protein>
    <recommendedName>
        <fullName evidence="3">cysteine desulfurase</fullName>
        <ecNumber evidence="3">2.8.1.7</ecNumber>
    </recommendedName>
</protein>
<evidence type="ECO:0000313" key="12">
    <source>
        <dbReference type="EMBL" id="CAG5079885.1"/>
    </source>
</evidence>
<dbReference type="Pfam" id="PF00266">
    <property type="entry name" value="Aminotran_5"/>
    <property type="match status" value="1"/>
</dbReference>
<dbReference type="Proteomes" id="UP000683507">
    <property type="component" value="Chromosome"/>
</dbReference>
<dbReference type="InterPro" id="IPR015424">
    <property type="entry name" value="PyrdxlP-dep_Trfase"/>
</dbReference>
<gene>
    <name evidence="12" type="primary">nifS</name>
    <name evidence="12" type="ORF">CRYO30217_01108</name>
</gene>
<dbReference type="PANTHER" id="PTHR11601">
    <property type="entry name" value="CYSTEINE DESULFURYLASE FAMILY MEMBER"/>
    <property type="match status" value="1"/>
</dbReference>
<comment type="catalytic activity">
    <reaction evidence="9">
        <text>(sulfur carrier)-H + L-cysteine = (sulfur carrier)-SH + L-alanine</text>
        <dbReference type="Rhea" id="RHEA:43892"/>
        <dbReference type="Rhea" id="RHEA-COMP:14737"/>
        <dbReference type="Rhea" id="RHEA-COMP:14739"/>
        <dbReference type="ChEBI" id="CHEBI:29917"/>
        <dbReference type="ChEBI" id="CHEBI:35235"/>
        <dbReference type="ChEBI" id="CHEBI:57972"/>
        <dbReference type="ChEBI" id="CHEBI:64428"/>
        <dbReference type="EC" id="2.8.1.7"/>
    </reaction>
</comment>
<accession>A0A916NAV0</accession>
<sequence length="377" mass="41033">MKVYLDNAATTPIDEDVWKSMEPFLKEHFGNPSSTHSFGRTAKNGVESARRSIAKVLNVQPGQIIFTGSGTEANNTILHSAVRKGVKHIITSPIEHHAVLHTLEALEITEEIEISYVNLDINGNVELEHLELLLNKYSGKNTLVSLMHVNNEIGTILPLEKVGGICKRYGVLFHSDTVQSIGTLPINLSDSLVDFATCSAHKFHGPKGVGFIYVSDISRLSSFIHGGGQERGHRAGTENVASIIGMSKALEKAVEAMDQNLAHLIKLKSHFLKGIEQISNKVQVVGNIEENLASPKILNLCFPEKLIDDLFLFNLDLKGVAASGGSACSSGSNQGSHVIPLIKGISDCRAIRFSFSKFNTLEEIDYALSQIRSIVSN</sequence>
<dbReference type="GO" id="GO:0031071">
    <property type="term" value="F:cysteine desulfurase activity"/>
    <property type="evidence" value="ECO:0007669"/>
    <property type="project" value="UniProtKB-EC"/>
</dbReference>
<organism evidence="12 13">
    <name type="scientific">Parvicella tangerina</name>
    <dbReference type="NCBI Taxonomy" id="2829795"/>
    <lineage>
        <taxon>Bacteria</taxon>
        <taxon>Pseudomonadati</taxon>
        <taxon>Bacteroidota</taxon>
        <taxon>Flavobacteriia</taxon>
        <taxon>Flavobacteriales</taxon>
        <taxon>Parvicellaceae</taxon>
        <taxon>Parvicella</taxon>
    </lineage>
</organism>
<keyword evidence="5" id="KW-0479">Metal-binding</keyword>
<proteinExistence type="inferred from homology"/>
<dbReference type="EC" id="2.8.1.7" evidence="3"/>
<dbReference type="Gene3D" id="3.40.640.10">
    <property type="entry name" value="Type I PLP-dependent aspartate aminotransferase-like (Major domain)"/>
    <property type="match status" value="1"/>
</dbReference>
<keyword evidence="8" id="KW-0411">Iron-sulfur</keyword>
<comment type="similarity">
    <text evidence="2">Belongs to the class-V pyridoxal-phosphate-dependent aminotransferase family. NifS/IscS subfamily.</text>
</comment>
<feature type="domain" description="Aminotransferase class V" evidence="11">
    <location>
        <begin position="3"/>
        <end position="366"/>
    </location>
</feature>
<evidence type="ECO:0000256" key="2">
    <source>
        <dbReference type="ARBA" id="ARBA00006490"/>
    </source>
</evidence>
<comment type="cofactor">
    <cofactor evidence="1 10">
        <name>pyridoxal 5'-phosphate</name>
        <dbReference type="ChEBI" id="CHEBI:597326"/>
    </cofactor>
</comment>
<dbReference type="GO" id="GO:0051536">
    <property type="term" value="F:iron-sulfur cluster binding"/>
    <property type="evidence" value="ECO:0007669"/>
    <property type="project" value="UniProtKB-KW"/>
</dbReference>
<evidence type="ECO:0000313" key="13">
    <source>
        <dbReference type="Proteomes" id="UP000683507"/>
    </source>
</evidence>
<dbReference type="EMBL" id="OU015584">
    <property type="protein sequence ID" value="CAG5079885.1"/>
    <property type="molecule type" value="Genomic_DNA"/>
</dbReference>
<name>A0A916NAV0_9FLAO</name>
<keyword evidence="13" id="KW-1185">Reference proteome</keyword>
<dbReference type="PROSITE" id="PS00595">
    <property type="entry name" value="AA_TRANSFER_CLASS_5"/>
    <property type="match status" value="1"/>
</dbReference>